<protein>
    <recommendedName>
        <fullName evidence="1">Fungal-type protein kinase domain-containing protein</fullName>
    </recommendedName>
</protein>
<dbReference type="OrthoDB" id="3271155at2759"/>
<comment type="caution">
    <text evidence="2">The sequence shown here is derived from an EMBL/GenBank/DDBJ whole genome shotgun (WGS) entry which is preliminary data.</text>
</comment>
<dbReference type="Proteomes" id="UP000230002">
    <property type="component" value="Unassembled WGS sequence"/>
</dbReference>
<evidence type="ECO:0000259" key="1">
    <source>
        <dbReference type="Pfam" id="PF17667"/>
    </source>
</evidence>
<dbReference type="Pfam" id="PF17667">
    <property type="entry name" value="Pkinase_fungal"/>
    <property type="match status" value="1"/>
</dbReference>
<evidence type="ECO:0000313" key="2">
    <source>
        <dbReference type="EMBL" id="PIL26925.1"/>
    </source>
</evidence>
<reference evidence="2 3" key="1">
    <citation type="journal article" date="2015" name="Sci. Rep.">
        <title>Chromosome-level genome map provides insights into diverse defense mechanisms in the medicinal fungus Ganoderma sinense.</title>
        <authorList>
            <person name="Zhu Y."/>
            <person name="Xu J."/>
            <person name="Sun C."/>
            <person name="Zhou S."/>
            <person name="Xu H."/>
            <person name="Nelson D.R."/>
            <person name="Qian J."/>
            <person name="Song J."/>
            <person name="Luo H."/>
            <person name="Xiang L."/>
            <person name="Li Y."/>
            <person name="Xu Z."/>
            <person name="Ji A."/>
            <person name="Wang L."/>
            <person name="Lu S."/>
            <person name="Hayward A."/>
            <person name="Sun W."/>
            <person name="Li X."/>
            <person name="Schwartz D.C."/>
            <person name="Wang Y."/>
            <person name="Chen S."/>
        </authorList>
    </citation>
    <scope>NUCLEOTIDE SEQUENCE [LARGE SCALE GENOMIC DNA]</scope>
    <source>
        <strain evidence="2 3">ZZ0214-1</strain>
    </source>
</reference>
<dbReference type="AlphaFoldDB" id="A0A2G8RZJ2"/>
<evidence type="ECO:0000313" key="3">
    <source>
        <dbReference type="Proteomes" id="UP000230002"/>
    </source>
</evidence>
<dbReference type="PANTHER" id="PTHR38248">
    <property type="entry name" value="FUNK1 6"/>
    <property type="match status" value="1"/>
</dbReference>
<dbReference type="PANTHER" id="PTHR38248:SF2">
    <property type="entry name" value="FUNK1 11"/>
    <property type="match status" value="1"/>
</dbReference>
<accession>A0A2G8RZJ2</accession>
<dbReference type="InterPro" id="IPR040976">
    <property type="entry name" value="Pkinase_fungal"/>
</dbReference>
<gene>
    <name evidence="2" type="ORF">GSI_10063</name>
</gene>
<sequence length="728" mass="81435">MQLRIDDSFRVTHFAVQDDSPTEPQPQFGDVLTQDRVFYDDRGEVLDRLLSDGSTPFSGDTALVDEIGRIVEAERKTGLEEIRDIAQQALDGRESDTLGTPVLSAKAANRNLEEALFKPLTRIIDTIDRALSARLGHRKRKYYRQFVCTADSDTPLVYPHDKLADRLGSPFRCGAPDFAVVDRPRPLNGGALLKRPTKPVEARHLVSYILVVKNCIFDSPSLPLGQVQGNTTLSEATEHARSLLACLPFQLYVYGIIVCGSAFWLTWTDRAGVVLSPQYSLLDAEGLRTFVRIVLRLTWELSPSELGQDPNTEYVQGHKSLNRDCYPALLVKMHMGGPGSKLGSWTTWGDPVSLPHALFGRGTSVWRIWADDRGHPAILKVAWTPVDRPSELDIYCRMKEIIEGAQMTIPGMVKLDSIVGGDVHFMPVKGTHPAEVLMTVSALRPQNTVPRNMVDMQLHRVIFTDLGKPLWKYQSPEELVRAMRMALVGTDVDVEKTEGFLTDFEFATLPRSDSDSEAKAPQTAAYESDDMEGTVVFMASTLLQSIKDTKPEPGETVSVPRTKEHDIESFGWVFVFAVYKHALEDTAAQIMMPRKHSKGLKEEFEQVFPAGRMGRSAESVFWARGPVRCPIANEHLVAYLADPVQQTRDRHPEHFCGLVECMWEMVLAGYWPAWRDPSTVVESPLRKLIRETSGRAPSYVPPPPPPPLTHDLVLHLFDTYLELIGKTA</sequence>
<proteinExistence type="predicted"/>
<name>A0A2G8RZJ2_9APHY</name>
<dbReference type="STRING" id="1077348.A0A2G8RZJ2"/>
<organism evidence="2 3">
    <name type="scientific">Ganoderma sinense ZZ0214-1</name>
    <dbReference type="NCBI Taxonomy" id="1077348"/>
    <lineage>
        <taxon>Eukaryota</taxon>
        <taxon>Fungi</taxon>
        <taxon>Dikarya</taxon>
        <taxon>Basidiomycota</taxon>
        <taxon>Agaricomycotina</taxon>
        <taxon>Agaricomycetes</taxon>
        <taxon>Polyporales</taxon>
        <taxon>Polyporaceae</taxon>
        <taxon>Ganoderma</taxon>
    </lineage>
</organism>
<dbReference type="EMBL" id="AYKW01000034">
    <property type="protein sequence ID" value="PIL26925.1"/>
    <property type="molecule type" value="Genomic_DNA"/>
</dbReference>
<feature type="domain" description="Fungal-type protein kinase" evidence="1">
    <location>
        <begin position="231"/>
        <end position="487"/>
    </location>
</feature>
<keyword evidence="3" id="KW-1185">Reference proteome</keyword>